<evidence type="ECO:0000256" key="3">
    <source>
        <dbReference type="ARBA" id="ARBA00012664"/>
    </source>
</evidence>
<dbReference type="AlphaFoldDB" id="A0A1F6PBC1"/>
<evidence type="ECO:0000313" key="8">
    <source>
        <dbReference type="Proteomes" id="UP000176634"/>
    </source>
</evidence>
<evidence type="ECO:0000256" key="1">
    <source>
        <dbReference type="ARBA" id="ARBA00004917"/>
    </source>
</evidence>
<comment type="similarity">
    <text evidence="2">Belongs to the DMRL synthase family.</text>
</comment>
<dbReference type="UniPathway" id="UPA00275">
    <property type="reaction ID" value="UER00404"/>
</dbReference>
<proteinExistence type="inferred from homology"/>
<dbReference type="EMBL" id="MFRA01000001">
    <property type="protein sequence ID" value="OGH93350.1"/>
    <property type="molecule type" value="Genomic_DNA"/>
</dbReference>
<evidence type="ECO:0000256" key="6">
    <source>
        <dbReference type="ARBA" id="ARBA00048785"/>
    </source>
</evidence>
<dbReference type="EC" id="2.5.1.78" evidence="3"/>
<keyword evidence="4" id="KW-0686">Riboflavin biosynthesis</keyword>
<dbReference type="STRING" id="1798705.A2563_01945"/>
<reference evidence="7 8" key="1">
    <citation type="journal article" date="2016" name="Nat. Commun.">
        <title>Thousands of microbial genomes shed light on interconnected biogeochemical processes in an aquifer system.</title>
        <authorList>
            <person name="Anantharaman K."/>
            <person name="Brown C.T."/>
            <person name="Hug L.A."/>
            <person name="Sharon I."/>
            <person name="Castelle C.J."/>
            <person name="Probst A.J."/>
            <person name="Thomas B.C."/>
            <person name="Singh A."/>
            <person name="Wilkins M.J."/>
            <person name="Karaoz U."/>
            <person name="Brodie E.L."/>
            <person name="Williams K.H."/>
            <person name="Hubbard S.S."/>
            <person name="Banfield J.F."/>
        </authorList>
    </citation>
    <scope>NUCLEOTIDE SEQUENCE [LARGE SCALE GENOMIC DNA]</scope>
</reference>
<dbReference type="GO" id="GO:0000906">
    <property type="term" value="F:6,7-dimethyl-8-ribityllumazine synthase activity"/>
    <property type="evidence" value="ECO:0007669"/>
    <property type="project" value="UniProtKB-EC"/>
</dbReference>
<evidence type="ECO:0000256" key="2">
    <source>
        <dbReference type="ARBA" id="ARBA00007424"/>
    </source>
</evidence>
<comment type="catalytic activity">
    <reaction evidence="6">
        <text>(2S)-2-hydroxy-3-oxobutyl phosphate + 5-amino-6-(D-ribitylamino)uracil = 6,7-dimethyl-8-(1-D-ribityl)lumazine + phosphate + 2 H2O + H(+)</text>
        <dbReference type="Rhea" id="RHEA:26152"/>
        <dbReference type="ChEBI" id="CHEBI:15377"/>
        <dbReference type="ChEBI" id="CHEBI:15378"/>
        <dbReference type="ChEBI" id="CHEBI:15934"/>
        <dbReference type="ChEBI" id="CHEBI:43474"/>
        <dbReference type="ChEBI" id="CHEBI:58201"/>
        <dbReference type="ChEBI" id="CHEBI:58830"/>
        <dbReference type="EC" id="2.5.1.78"/>
    </reaction>
</comment>
<sequence length="134" mass="14771">MSKNIAVICGEFHKKEATEMLNEVRKVAAENNLTIAEEIWVNGSYEKPLALKRVLMKENIDGAIALGIIERGETKHGLVMGHTVMQTILNLELEFMKPVGVGILGPEILPSQIPSRLLPTAQKATLAVVRMLEK</sequence>
<gene>
    <name evidence="7" type="ORF">A2563_01945</name>
</gene>
<dbReference type="InterPro" id="IPR036467">
    <property type="entry name" value="LS/RS_sf"/>
</dbReference>
<dbReference type="GO" id="GO:0009231">
    <property type="term" value="P:riboflavin biosynthetic process"/>
    <property type="evidence" value="ECO:0007669"/>
    <property type="project" value="UniProtKB-UniPathway"/>
</dbReference>
<organism evidence="7 8">
    <name type="scientific">Candidatus Magasanikbacteria bacterium RIFOXYD1_FULL_40_23</name>
    <dbReference type="NCBI Taxonomy" id="1798705"/>
    <lineage>
        <taxon>Bacteria</taxon>
        <taxon>Candidatus Magasanikiibacteriota</taxon>
    </lineage>
</organism>
<evidence type="ECO:0000313" key="7">
    <source>
        <dbReference type="EMBL" id="OGH93350.1"/>
    </source>
</evidence>
<keyword evidence="5" id="KW-0808">Transferase</keyword>
<dbReference type="Pfam" id="PF00885">
    <property type="entry name" value="DMRL_synthase"/>
    <property type="match status" value="1"/>
</dbReference>
<comment type="caution">
    <text evidence="7">The sequence shown here is derived from an EMBL/GenBank/DDBJ whole genome shotgun (WGS) entry which is preliminary data.</text>
</comment>
<accession>A0A1F6PBC1</accession>
<dbReference type="Gene3D" id="3.40.50.960">
    <property type="entry name" value="Lumazine/riboflavin synthase"/>
    <property type="match status" value="1"/>
</dbReference>
<comment type="pathway">
    <text evidence="1">Cofactor biosynthesis; riboflavin biosynthesis; riboflavin from 2-hydroxy-3-oxobutyl phosphate and 5-amino-6-(D-ribitylamino)uracil: step 1/2.</text>
</comment>
<dbReference type="GO" id="GO:0009349">
    <property type="term" value="C:riboflavin synthase complex"/>
    <property type="evidence" value="ECO:0007669"/>
    <property type="project" value="InterPro"/>
</dbReference>
<dbReference type="PANTHER" id="PTHR21058:SF0">
    <property type="entry name" value="6,7-DIMETHYL-8-RIBITYLLUMAZINE SYNTHASE"/>
    <property type="match status" value="1"/>
</dbReference>
<dbReference type="SUPFAM" id="SSF52121">
    <property type="entry name" value="Lumazine synthase"/>
    <property type="match status" value="1"/>
</dbReference>
<dbReference type="Proteomes" id="UP000176634">
    <property type="component" value="Unassembled WGS sequence"/>
</dbReference>
<dbReference type="InterPro" id="IPR034964">
    <property type="entry name" value="LS"/>
</dbReference>
<name>A0A1F6PBC1_9BACT</name>
<evidence type="ECO:0000256" key="4">
    <source>
        <dbReference type="ARBA" id="ARBA00022619"/>
    </source>
</evidence>
<dbReference type="PANTHER" id="PTHR21058">
    <property type="entry name" value="6,7-DIMETHYL-8-RIBITYLLUMAZINE SYNTHASE DMRL SYNTHASE LUMAZINE SYNTHASE"/>
    <property type="match status" value="1"/>
</dbReference>
<dbReference type="InterPro" id="IPR002180">
    <property type="entry name" value="LS/RS"/>
</dbReference>
<protein>
    <recommendedName>
        <fullName evidence="3">6,7-dimethyl-8-ribityllumazine synthase</fullName>
        <ecNumber evidence="3">2.5.1.78</ecNumber>
    </recommendedName>
</protein>
<evidence type="ECO:0000256" key="5">
    <source>
        <dbReference type="ARBA" id="ARBA00022679"/>
    </source>
</evidence>